<gene>
    <name evidence="3" type="ORF">SAMN04488693_10556</name>
</gene>
<dbReference type="InterPro" id="IPR023393">
    <property type="entry name" value="START-like_dom_sf"/>
</dbReference>
<keyword evidence="4" id="KW-1185">Reference proteome</keyword>
<evidence type="ECO:0000259" key="2">
    <source>
        <dbReference type="Pfam" id="PF08327"/>
    </source>
</evidence>
<dbReference type="Gene3D" id="3.30.530.20">
    <property type="match status" value="1"/>
</dbReference>
<feature type="domain" description="Activator of Hsp90 ATPase homologue 1/2-like C-terminal" evidence="2">
    <location>
        <begin position="12"/>
        <end position="142"/>
    </location>
</feature>
<dbReference type="EMBL" id="FNDT01000005">
    <property type="protein sequence ID" value="SDI01176.1"/>
    <property type="molecule type" value="Genomic_DNA"/>
</dbReference>
<dbReference type="STRING" id="335973.SAMN04488693_10556"/>
<sequence>MSNQITVTRTFAAPRERVFAAWTDPADFAVWFGSSQVTVPRDSLVLDVRPGGSWQAVMELPDGNTINWEGRYTEVTPPERLGLTITDQPGTEPGAPISVTFAEVEGGTQMTLVQDAPEFTEDQREQTAAGYQAFFDDMEALVVS</sequence>
<comment type="similarity">
    <text evidence="1">Belongs to the AHA1 family.</text>
</comment>
<protein>
    <submittedName>
        <fullName evidence="3">Uncharacterized conserved protein YndB, AHSA1/START domain</fullName>
    </submittedName>
</protein>
<reference evidence="3 4" key="1">
    <citation type="submission" date="2016-10" db="EMBL/GenBank/DDBJ databases">
        <authorList>
            <person name="de Groot N.N."/>
        </authorList>
    </citation>
    <scope>NUCLEOTIDE SEQUENCE [LARGE SCALE GENOMIC DNA]</scope>
    <source>
        <strain evidence="3 4">NP_1H</strain>
    </source>
</reference>
<evidence type="ECO:0000313" key="3">
    <source>
        <dbReference type="EMBL" id="SDI01176.1"/>
    </source>
</evidence>
<dbReference type="SUPFAM" id="SSF55961">
    <property type="entry name" value="Bet v1-like"/>
    <property type="match status" value="1"/>
</dbReference>
<accession>A0A1G8H3I1</accession>
<dbReference type="Proteomes" id="UP000199258">
    <property type="component" value="Unassembled WGS sequence"/>
</dbReference>
<dbReference type="InterPro" id="IPR013538">
    <property type="entry name" value="ASHA1/2-like_C"/>
</dbReference>
<dbReference type="RefSeq" id="WP_026544578.1">
    <property type="nucleotide sequence ID" value="NZ_FNDT01000005.1"/>
</dbReference>
<evidence type="ECO:0000256" key="1">
    <source>
        <dbReference type="ARBA" id="ARBA00006817"/>
    </source>
</evidence>
<organism evidence="3 4">
    <name type="scientific">Arthrobacter subterraneus</name>
    <dbReference type="NCBI Taxonomy" id="335973"/>
    <lineage>
        <taxon>Bacteria</taxon>
        <taxon>Bacillati</taxon>
        <taxon>Actinomycetota</taxon>
        <taxon>Actinomycetes</taxon>
        <taxon>Micrococcales</taxon>
        <taxon>Micrococcaceae</taxon>
        <taxon>Arthrobacter</taxon>
    </lineage>
</organism>
<proteinExistence type="inferred from homology"/>
<dbReference type="AlphaFoldDB" id="A0A1G8H3I1"/>
<name>A0A1G8H3I1_9MICC</name>
<dbReference type="Pfam" id="PF08327">
    <property type="entry name" value="AHSA1"/>
    <property type="match status" value="1"/>
</dbReference>
<dbReference type="CDD" id="cd07814">
    <property type="entry name" value="SRPBCC_CalC_Aha1-like"/>
    <property type="match status" value="1"/>
</dbReference>
<evidence type="ECO:0000313" key="4">
    <source>
        <dbReference type="Proteomes" id="UP000199258"/>
    </source>
</evidence>
<dbReference type="OrthoDB" id="3365660at2"/>